<dbReference type="SUPFAM" id="SSF52540">
    <property type="entry name" value="P-loop containing nucleoside triphosphate hydrolases"/>
    <property type="match status" value="1"/>
</dbReference>
<proteinExistence type="predicted"/>
<dbReference type="PANTHER" id="PTHR24222:SF76">
    <property type="entry name" value="MYCOBACTIN IMPORT ATP-BINDING_PERMEASE PROTEIN IRTB"/>
    <property type="match status" value="1"/>
</dbReference>
<name>A0A804RHL2_MAIZE</name>
<protein>
    <recommendedName>
        <fullName evidence="3">ABC transporter domain-containing protein</fullName>
    </recommendedName>
</protein>
<sequence length="115" mass="12983">MVVAFCWVSDMRGTWLYVLFLFNQIWAWKGVRNLKVSCVGRGLMGYIRDKVNQGQVLLDNVDIKTLQLKRLRDQIGLVNQEPTLFATTILENILFGKPEATKAEVGSTTTSAVFS</sequence>
<dbReference type="AlphaFoldDB" id="A0A804RHL2"/>
<keyword evidence="2" id="KW-1185">Reference proteome</keyword>
<evidence type="ECO:0008006" key="3">
    <source>
        <dbReference type="Google" id="ProtNLM"/>
    </source>
</evidence>
<reference evidence="1" key="2">
    <citation type="submission" date="2019-07" db="EMBL/GenBank/DDBJ databases">
        <authorList>
            <person name="Seetharam A."/>
            <person name="Woodhouse M."/>
            <person name="Cannon E."/>
        </authorList>
    </citation>
    <scope>NUCLEOTIDE SEQUENCE [LARGE SCALE GENOMIC DNA]</scope>
    <source>
        <strain evidence="1">cv. B73</strain>
    </source>
</reference>
<dbReference type="PANTHER" id="PTHR24222">
    <property type="entry name" value="ABC TRANSPORTER B FAMILY"/>
    <property type="match status" value="1"/>
</dbReference>
<accession>A0A804RHL2</accession>
<dbReference type="InterPro" id="IPR027417">
    <property type="entry name" value="P-loop_NTPase"/>
</dbReference>
<organism evidence="1 2">
    <name type="scientific">Zea mays</name>
    <name type="common">Maize</name>
    <dbReference type="NCBI Taxonomy" id="4577"/>
    <lineage>
        <taxon>Eukaryota</taxon>
        <taxon>Viridiplantae</taxon>
        <taxon>Streptophyta</taxon>
        <taxon>Embryophyta</taxon>
        <taxon>Tracheophyta</taxon>
        <taxon>Spermatophyta</taxon>
        <taxon>Magnoliopsida</taxon>
        <taxon>Liliopsida</taxon>
        <taxon>Poales</taxon>
        <taxon>Poaceae</taxon>
        <taxon>PACMAD clade</taxon>
        <taxon>Panicoideae</taxon>
        <taxon>Andropogonodae</taxon>
        <taxon>Andropogoneae</taxon>
        <taxon>Tripsacinae</taxon>
        <taxon>Zea</taxon>
    </lineage>
</organism>
<reference evidence="1" key="3">
    <citation type="submission" date="2021-05" db="UniProtKB">
        <authorList>
            <consortium name="EnsemblPlants"/>
        </authorList>
    </citation>
    <scope>IDENTIFICATION</scope>
    <source>
        <strain evidence="1">cv. B73</strain>
    </source>
</reference>
<dbReference type="Gene3D" id="3.40.50.300">
    <property type="entry name" value="P-loop containing nucleotide triphosphate hydrolases"/>
    <property type="match status" value="1"/>
</dbReference>
<dbReference type="Gramene" id="Zm00001eb419260_T005">
    <property type="protein sequence ID" value="Zm00001eb419260_P005"/>
    <property type="gene ID" value="Zm00001eb419260"/>
</dbReference>
<dbReference type="Proteomes" id="UP000007305">
    <property type="component" value="Chromosome 10"/>
</dbReference>
<reference evidence="2" key="1">
    <citation type="journal article" date="2009" name="Science">
        <title>The B73 maize genome: complexity, diversity, and dynamics.</title>
        <authorList>
            <person name="Schnable P.S."/>
            <person name="Ware D."/>
            <person name="Fulton R.S."/>
            <person name="Stein J.C."/>
            <person name="Wei F."/>
            <person name="Pasternak S."/>
            <person name="Liang C."/>
            <person name="Zhang J."/>
            <person name="Fulton L."/>
            <person name="Graves T.A."/>
            <person name="Minx P."/>
            <person name="Reily A.D."/>
            <person name="Courtney L."/>
            <person name="Kruchowski S.S."/>
            <person name="Tomlinson C."/>
            <person name="Strong C."/>
            <person name="Delehaunty K."/>
            <person name="Fronick C."/>
            <person name="Courtney B."/>
            <person name="Rock S.M."/>
            <person name="Belter E."/>
            <person name="Du F."/>
            <person name="Kim K."/>
            <person name="Abbott R.M."/>
            <person name="Cotton M."/>
            <person name="Levy A."/>
            <person name="Marchetto P."/>
            <person name="Ochoa K."/>
            <person name="Jackson S.M."/>
            <person name="Gillam B."/>
            <person name="Chen W."/>
            <person name="Yan L."/>
            <person name="Higginbotham J."/>
            <person name="Cardenas M."/>
            <person name="Waligorski J."/>
            <person name="Applebaum E."/>
            <person name="Phelps L."/>
            <person name="Falcone J."/>
            <person name="Kanchi K."/>
            <person name="Thane T."/>
            <person name="Scimone A."/>
            <person name="Thane N."/>
            <person name="Henke J."/>
            <person name="Wang T."/>
            <person name="Ruppert J."/>
            <person name="Shah N."/>
            <person name="Rotter K."/>
            <person name="Hodges J."/>
            <person name="Ingenthron E."/>
            <person name="Cordes M."/>
            <person name="Kohlberg S."/>
            <person name="Sgro J."/>
            <person name="Delgado B."/>
            <person name="Mead K."/>
            <person name="Chinwalla A."/>
            <person name="Leonard S."/>
            <person name="Crouse K."/>
            <person name="Collura K."/>
            <person name="Kudrna D."/>
            <person name="Currie J."/>
            <person name="He R."/>
            <person name="Angelova A."/>
            <person name="Rajasekar S."/>
            <person name="Mueller T."/>
            <person name="Lomeli R."/>
            <person name="Scara G."/>
            <person name="Ko A."/>
            <person name="Delaney K."/>
            <person name="Wissotski M."/>
            <person name="Lopez G."/>
            <person name="Campos D."/>
            <person name="Braidotti M."/>
            <person name="Ashley E."/>
            <person name="Golser W."/>
            <person name="Kim H."/>
            <person name="Lee S."/>
            <person name="Lin J."/>
            <person name="Dujmic Z."/>
            <person name="Kim W."/>
            <person name="Talag J."/>
            <person name="Zuccolo A."/>
            <person name="Fan C."/>
            <person name="Sebastian A."/>
            <person name="Kramer M."/>
            <person name="Spiegel L."/>
            <person name="Nascimento L."/>
            <person name="Zutavern T."/>
            <person name="Miller B."/>
            <person name="Ambroise C."/>
            <person name="Muller S."/>
            <person name="Spooner W."/>
            <person name="Narechania A."/>
            <person name="Ren L."/>
            <person name="Wei S."/>
            <person name="Kumari S."/>
            <person name="Faga B."/>
            <person name="Levy M.J."/>
            <person name="McMahan L."/>
            <person name="Van Buren P."/>
            <person name="Vaughn M.W."/>
            <person name="Ying K."/>
            <person name="Yeh C.-T."/>
            <person name="Emrich S.J."/>
            <person name="Jia Y."/>
            <person name="Kalyanaraman A."/>
            <person name="Hsia A.-P."/>
            <person name="Barbazuk W.B."/>
            <person name="Baucom R.S."/>
            <person name="Brutnell T.P."/>
            <person name="Carpita N.C."/>
            <person name="Chaparro C."/>
            <person name="Chia J.-M."/>
            <person name="Deragon J.-M."/>
            <person name="Estill J.C."/>
            <person name="Fu Y."/>
            <person name="Jeddeloh J.A."/>
            <person name="Han Y."/>
            <person name="Lee H."/>
            <person name="Li P."/>
            <person name="Lisch D.R."/>
            <person name="Liu S."/>
            <person name="Liu Z."/>
            <person name="Nagel D.H."/>
            <person name="McCann M.C."/>
            <person name="SanMiguel P."/>
            <person name="Myers A.M."/>
            <person name="Nettleton D."/>
            <person name="Nguyen J."/>
            <person name="Penning B.W."/>
            <person name="Ponnala L."/>
            <person name="Schneider K.L."/>
            <person name="Schwartz D.C."/>
            <person name="Sharma A."/>
            <person name="Soderlund C."/>
            <person name="Springer N.M."/>
            <person name="Sun Q."/>
            <person name="Wang H."/>
            <person name="Waterman M."/>
            <person name="Westerman R."/>
            <person name="Wolfgruber T.K."/>
            <person name="Yang L."/>
            <person name="Yu Y."/>
            <person name="Zhang L."/>
            <person name="Zhou S."/>
            <person name="Zhu Q."/>
            <person name="Bennetzen J.L."/>
            <person name="Dawe R.K."/>
            <person name="Jiang J."/>
            <person name="Jiang N."/>
            <person name="Presting G.G."/>
            <person name="Wessler S.R."/>
            <person name="Aluru S."/>
            <person name="Martienssen R.A."/>
            <person name="Clifton S.W."/>
            <person name="McCombie W.R."/>
            <person name="Wing R.A."/>
            <person name="Wilson R.K."/>
        </authorList>
    </citation>
    <scope>NUCLEOTIDE SEQUENCE [LARGE SCALE GENOMIC DNA]</scope>
    <source>
        <strain evidence="2">cv. B73</strain>
    </source>
</reference>
<dbReference type="EnsemblPlants" id="Zm00001eb419260_T001">
    <property type="protein sequence ID" value="Zm00001eb419260_P001"/>
    <property type="gene ID" value="Zm00001eb419260"/>
</dbReference>
<dbReference type="InterPro" id="IPR039421">
    <property type="entry name" value="Type_1_exporter"/>
</dbReference>
<evidence type="ECO:0000313" key="2">
    <source>
        <dbReference type="Proteomes" id="UP000007305"/>
    </source>
</evidence>
<dbReference type="EnsemblPlants" id="Zm00001eb419260_T005">
    <property type="protein sequence ID" value="Zm00001eb419260_P005"/>
    <property type="gene ID" value="Zm00001eb419260"/>
</dbReference>
<dbReference type="Gramene" id="Zm00001eb419260_T001">
    <property type="protein sequence ID" value="Zm00001eb419260_P001"/>
    <property type="gene ID" value="Zm00001eb419260"/>
</dbReference>
<evidence type="ECO:0000313" key="1">
    <source>
        <dbReference type="EnsemblPlants" id="Zm00001eb419260_P005"/>
    </source>
</evidence>